<keyword evidence="2" id="KW-0805">Transcription regulation</keyword>
<comment type="subcellular location">
    <subcellularLocation>
        <location evidence="1">Nucleus</location>
    </subcellularLocation>
</comment>
<protein>
    <submittedName>
        <fullName evidence="8">RHTO0S27e01046g1_1</fullName>
    </submittedName>
</protein>
<evidence type="ECO:0000256" key="2">
    <source>
        <dbReference type="ARBA" id="ARBA00023015"/>
    </source>
</evidence>
<evidence type="ECO:0000256" key="7">
    <source>
        <dbReference type="SAM" id="MobiDB-lite"/>
    </source>
</evidence>
<dbReference type="InterPro" id="IPR043129">
    <property type="entry name" value="ATPase_NBD"/>
</dbReference>
<dbReference type="SMART" id="SM00268">
    <property type="entry name" value="ACTIN"/>
    <property type="match status" value="1"/>
</dbReference>
<sequence length="745" mass="84615">MQGSPKVRSPAQQPRAQRTVYPVPELQPVLPGPPTSTDYASFASPSNVLCIDNGATNLRAGWAAERDPRIMVENVASKYRDRKFNQPVVLAGGEVYVDATSRAHVRTPFEGDTVCNFDVMENMLDYVMLKLGVDTETLQNPVAMTETLCNPAYSRSLMTELLFESYSAPAVSYGVDSLLSLYANSPNPPIADALVISSSTASTHVIPVLGGRGILTSAKKLNWGGAQSAEYLLKLMQLKYPAFPGRLTSYQSSIIYREHCYHALPSYASVLADLAASPHNLVAQDRIIQFPFIPTTANEQTEEDLERQKRKREEATQRLRETAAKQRQEKLERQQEEMIAFTELRDARTTTSKPDYERRLKDAGFSSTSDLEEYLKKLDKSLTRARNKELGIEEQENKEAPSFPLIDVPDHQLNEEDLKEKRRQKLMKAGYDARIRLKAEKEEERRRVEEERRRDEELRTNDFPRWLEGLRKQHEDILEKIKERKKLKEQLADRKSLAAQNRMKSIAGLAADEKAGKKRKRNDQDDGFGRSDADWAIYREIGTGDDSEDEEDEQDALKTVEARLLEHDPNFTLDDTAQRQAMRKNQLINAFVHGLAPDDPLDTYDPENVEHTSQLHVNVERVRVPEVIWQPHMAGLDQAGLTEVVEHVLKGFSEGERRRLTQNIFVTGGNTLVPNFDARLRLSLQPSLPVGHPLNIVRPYDIHLDAWRGLSKWSASNLGRKAFVTRAEYDEKGADWFKGHEWGNV</sequence>
<dbReference type="Gene3D" id="3.30.420.40">
    <property type="match status" value="4"/>
</dbReference>
<evidence type="ECO:0000256" key="1">
    <source>
        <dbReference type="ARBA" id="ARBA00004123"/>
    </source>
</evidence>
<gene>
    <name evidence="8" type="ORF">RHTO0S_27e01046g</name>
</gene>
<evidence type="ECO:0000313" key="8">
    <source>
        <dbReference type="EMBL" id="CDR49503.1"/>
    </source>
</evidence>
<feature type="coiled-coil region" evidence="6">
    <location>
        <begin position="431"/>
        <end position="491"/>
    </location>
</feature>
<keyword evidence="4" id="KW-0539">Nucleus</keyword>
<keyword evidence="6" id="KW-0175">Coiled coil</keyword>
<dbReference type="PANTHER" id="PTHR11937">
    <property type="entry name" value="ACTIN"/>
    <property type="match status" value="1"/>
</dbReference>
<accession>A0A061BHR0</accession>
<dbReference type="AlphaFoldDB" id="A0A061BHR0"/>
<evidence type="ECO:0000256" key="4">
    <source>
        <dbReference type="ARBA" id="ARBA00023242"/>
    </source>
</evidence>
<evidence type="ECO:0000256" key="5">
    <source>
        <dbReference type="RuleBase" id="RU000487"/>
    </source>
</evidence>
<proteinExistence type="inferred from homology"/>
<keyword evidence="3" id="KW-0804">Transcription</keyword>
<dbReference type="Gene3D" id="3.90.640.10">
    <property type="entry name" value="Actin, Chain A, domain 4"/>
    <property type="match status" value="2"/>
</dbReference>
<dbReference type="SUPFAM" id="SSF53067">
    <property type="entry name" value="Actin-like ATPase domain"/>
    <property type="match status" value="2"/>
</dbReference>
<dbReference type="InterPro" id="IPR004000">
    <property type="entry name" value="Actin"/>
</dbReference>
<dbReference type="FunFam" id="3.30.420.40:FF:000122">
    <property type="entry name" value="ARP5 actin-related protein 5 homolog"/>
    <property type="match status" value="1"/>
</dbReference>
<comment type="similarity">
    <text evidence="5">Belongs to the actin family.</text>
</comment>
<feature type="region of interest" description="Disordered" evidence="7">
    <location>
        <begin position="1"/>
        <end position="36"/>
    </location>
</feature>
<dbReference type="EMBL" id="LK052962">
    <property type="protein sequence ID" value="CDR49503.1"/>
    <property type="molecule type" value="Genomic_DNA"/>
</dbReference>
<dbReference type="GO" id="GO:0005634">
    <property type="term" value="C:nucleus"/>
    <property type="evidence" value="ECO:0007669"/>
    <property type="project" value="UniProtKB-SubCell"/>
</dbReference>
<feature type="compositionally biased region" description="Basic and acidic residues" evidence="7">
    <location>
        <begin position="311"/>
        <end position="333"/>
    </location>
</feature>
<reference evidence="8" key="1">
    <citation type="journal article" date="2014" name="Genome Announc.">
        <title>Draft genome sequence of Rhodosporidium toruloides CECT1137, an oleaginous yeast of biotechnological interest.</title>
        <authorList>
            <person name="Morin N."/>
            <person name="Calcas X."/>
            <person name="Devillers H."/>
            <person name="Durrens P."/>
            <person name="Sherman D.J."/>
            <person name="Nicaud J.-M."/>
            <person name="Neuveglise C."/>
        </authorList>
    </citation>
    <scope>NUCLEOTIDE SEQUENCE</scope>
    <source>
        <strain evidence="8">CECT1137</strain>
    </source>
</reference>
<dbReference type="Pfam" id="PF00022">
    <property type="entry name" value="Actin"/>
    <property type="match status" value="2"/>
</dbReference>
<feature type="region of interest" description="Disordered" evidence="7">
    <location>
        <begin position="492"/>
        <end position="530"/>
    </location>
</feature>
<name>A0A061BHR0_RHOTO</name>
<dbReference type="Gene3D" id="2.30.36.70">
    <property type="entry name" value="Actin, Chain A, domain 2"/>
    <property type="match status" value="1"/>
</dbReference>
<feature type="region of interest" description="Disordered" evidence="7">
    <location>
        <begin position="299"/>
        <end position="333"/>
    </location>
</feature>
<evidence type="ECO:0000256" key="6">
    <source>
        <dbReference type="SAM" id="Coils"/>
    </source>
</evidence>
<organism evidence="8">
    <name type="scientific">Rhodotorula toruloides</name>
    <name type="common">Yeast</name>
    <name type="synonym">Rhodosporidium toruloides</name>
    <dbReference type="NCBI Taxonomy" id="5286"/>
    <lineage>
        <taxon>Eukaryota</taxon>
        <taxon>Fungi</taxon>
        <taxon>Dikarya</taxon>
        <taxon>Basidiomycota</taxon>
        <taxon>Pucciniomycotina</taxon>
        <taxon>Microbotryomycetes</taxon>
        <taxon>Sporidiobolales</taxon>
        <taxon>Sporidiobolaceae</taxon>
        <taxon>Rhodotorula</taxon>
    </lineage>
</organism>
<evidence type="ECO:0000256" key="3">
    <source>
        <dbReference type="ARBA" id="ARBA00023163"/>
    </source>
</evidence>
<dbReference type="CDD" id="cd10211">
    <property type="entry name" value="ASKHA_NBD_Arp5"/>
    <property type="match status" value="1"/>
</dbReference>
<dbReference type="OrthoDB" id="7340501at2759"/>